<dbReference type="SUPFAM" id="SSF52540">
    <property type="entry name" value="P-loop containing nucleoside triphosphate hydrolases"/>
    <property type="match status" value="1"/>
</dbReference>
<evidence type="ECO:0000256" key="5">
    <source>
        <dbReference type="ARBA" id="ARBA00012102"/>
    </source>
</evidence>
<dbReference type="Proteomes" id="UP001196565">
    <property type="component" value="Unassembled WGS sequence"/>
</dbReference>
<accession>A0ABS7A9D9</accession>
<dbReference type="InterPro" id="IPR004566">
    <property type="entry name" value="PanK"/>
</dbReference>
<dbReference type="HAMAP" id="MF_00215">
    <property type="entry name" value="Pantothen_kinase_1"/>
    <property type="match status" value="1"/>
</dbReference>
<dbReference type="NCBIfam" id="TIGR00554">
    <property type="entry name" value="panK_bact"/>
    <property type="match status" value="1"/>
</dbReference>
<evidence type="ECO:0000256" key="12">
    <source>
        <dbReference type="ARBA" id="ARBA00022993"/>
    </source>
</evidence>
<evidence type="ECO:0000256" key="6">
    <source>
        <dbReference type="ARBA" id="ARBA00015080"/>
    </source>
</evidence>
<sequence length="309" mass="34541">MPLLAPPYVVFDRAQWAALRGGTSLALSEIDLPALAGVNDPATLADVVELILPLVRLVDLHIAAARSLSAMVEGAFVGQPRATVPYVIAVAGSVAVGKSTFARLLQAVLARGEQHPRVDLVATDGFLYPTETLQANGLMERKGFPESYDLRKMLAFLEGVKAGTPDLRVPIYSHESYDVLPGRYQSVDRPDILIFEGLNVLQTANSSAAVASDFFDFTIYLDADSATIEKWYIDRFLKLQRTVFQRKTSYFHNYRELTPEAASDLARDIWRRINLPNLTDNIEPTKRRARVVMRKGENHRIEEVWLRQT</sequence>
<dbReference type="PANTHER" id="PTHR10285">
    <property type="entry name" value="URIDINE KINASE"/>
    <property type="match status" value="1"/>
</dbReference>
<name>A0ABS7A9D9_9PROT</name>
<reference evidence="17 18" key="1">
    <citation type="submission" date="2021-07" db="EMBL/GenBank/DDBJ databases">
        <authorList>
            <person name="So Y."/>
        </authorList>
    </citation>
    <scope>NUCLEOTIDE SEQUENCE [LARGE SCALE GENOMIC DNA]</scope>
    <source>
        <strain evidence="17 18">HJA6</strain>
    </source>
</reference>
<protein>
    <recommendedName>
        <fullName evidence="6 14">Pantothenate kinase</fullName>
        <ecNumber evidence="5 14">2.7.1.33</ecNumber>
    </recommendedName>
    <alternativeName>
        <fullName evidence="13 14">Pantothenic acid kinase</fullName>
    </alternativeName>
</protein>
<evidence type="ECO:0000256" key="7">
    <source>
        <dbReference type="ARBA" id="ARBA00022490"/>
    </source>
</evidence>
<comment type="caution">
    <text evidence="17">The sequence shown here is derived from an EMBL/GenBank/DDBJ whole genome shotgun (WGS) entry which is preliminary data.</text>
</comment>
<dbReference type="GO" id="GO:0004594">
    <property type="term" value="F:pantothenate kinase activity"/>
    <property type="evidence" value="ECO:0007669"/>
    <property type="project" value="UniProtKB-EC"/>
</dbReference>
<evidence type="ECO:0000256" key="13">
    <source>
        <dbReference type="ARBA" id="ARBA00032866"/>
    </source>
</evidence>
<dbReference type="Pfam" id="PF00485">
    <property type="entry name" value="PRK"/>
    <property type="match status" value="1"/>
</dbReference>
<comment type="similarity">
    <text evidence="4 14 15">Belongs to the prokaryotic pantothenate kinase family.</text>
</comment>
<evidence type="ECO:0000256" key="10">
    <source>
        <dbReference type="ARBA" id="ARBA00022777"/>
    </source>
</evidence>
<evidence type="ECO:0000256" key="3">
    <source>
        <dbReference type="ARBA" id="ARBA00005225"/>
    </source>
</evidence>
<proteinExistence type="inferred from homology"/>
<dbReference type="Gene3D" id="3.40.50.300">
    <property type="entry name" value="P-loop containing nucleotide triphosphate hydrolases"/>
    <property type="match status" value="1"/>
</dbReference>
<evidence type="ECO:0000256" key="4">
    <source>
        <dbReference type="ARBA" id="ARBA00006087"/>
    </source>
</evidence>
<keyword evidence="18" id="KW-1185">Reference proteome</keyword>
<keyword evidence="11 14" id="KW-0067">ATP-binding</keyword>
<dbReference type="InterPro" id="IPR027417">
    <property type="entry name" value="P-loop_NTPase"/>
</dbReference>
<feature type="binding site" evidence="14">
    <location>
        <begin position="92"/>
        <end position="99"/>
    </location>
    <ligand>
        <name>ATP</name>
        <dbReference type="ChEBI" id="CHEBI:30616"/>
    </ligand>
</feature>
<dbReference type="InterPro" id="IPR006083">
    <property type="entry name" value="PRK/URK"/>
</dbReference>
<evidence type="ECO:0000313" key="17">
    <source>
        <dbReference type="EMBL" id="MBW6397940.1"/>
    </source>
</evidence>
<dbReference type="EC" id="2.7.1.33" evidence="5 14"/>
<comment type="subcellular location">
    <subcellularLocation>
        <location evidence="2 14 15">Cytoplasm</location>
    </subcellularLocation>
</comment>
<organism evidence="17 18">
    <name type="scientific">Roseomonas alba</name>
    <dbReference type="NCBI Taxonomy" id="2846776"/>
    <lineage>
        <taxon>Bacteria</taxon>
        <taxon>Pseudomonadati</taxon>
        <taxon>Pseudomonadota</taxon>
        <taxon>Alphaproteobacteria</taxon>
        <taxon>Acetobacterales</taxon>
        <taxon>Roseomonadaceae</taxon>
        <taxon>Roseomonas</taxon>
    </lineage>
</organism>
<keyword evidence="12 14" id="KW-0173">Coenzyme A biosynthesis</keyword>
<keyword evidence="8 14" id="KW-0808">Transferase</keyword>
<evidence type="ECO:0000256" key="8">
    <source>
        <dbReference type="ARBA" id="ARBA00022679"/>
    </source>
</evidence>
<evidence type="ECO:0000256" key="15">
    <source>
        <dbReference type="RuleBase" id="RU003530"/>
    </source>
</evidence>
<comment type="pathway">
    <text evidence="3 14 15">Cofactor biosynthesis; coenzyme A biosynthesis; CoA from (R)-pantothenate: step 1/5.</text>
</comment>
<dbReference type="EMBL" id="JAHYBZ010000002">
    <property type="protein sequence ID" value="MBW6397940.1"/>
    <property type="molecule type" value="Genomic_DNA"/>
</dbReference>
<dbReference type="PIRSF" id="PIRSF000545">
    <property type="entry name" value="Pantothenate_kin"/>
    <property type="match status" value="1"/>
</dbReference>
<keyword evidence="10 14" id="KW-0418">Kinase</keyword>
<evidence type="ECO:0000256" key="2">
    <source>
        <dbReference type="ARBA" id="ARBA00004496"/>
    </source>
</evidence>
<evidence type="ECO:0000256" key="9">
    <source>
        <dbReference type="ARBA" id="ARBA00022741"/>
    </source>
</evidence>
<evidence type="ECO:0000256" key="1">
    <source>
        <dbReference type="ARBA" id="ARBA00001206"/>
    </source>
</evidence>
<evidence type="ECO:0000256" key="11">
    <source>
        <dbReference type="ARBA" id="ARBA00022840"/>
    </source>
</evidence>
<dbReference type="CDD" id="cd02025">
    <property type="entry name" value="PanK"/>
    <property type="match status" value="1"/>
</dbReference>
<feature type="domain" description="Phosphoribulokinase/uridine kinase" evidence="16">
    <location>
        <begin position="87"/>
        <end position="228"/>
    </location>
</feature>
<keyword evidence="9 14" id="KW-0547">Nucleotide-binding</keyword>
<evidence type="ECO:0000259" key="16">
    <source>
        <dbReference type="Pfam" id="PF00485"/>
    </source>
</evidence>
<gene>
    <name evidence="14 17" type="primary">coaA</name>
    <name evidence="17" type="ORF">KPL78_08795</name>
</gene>
<comment type="catalytic activity">
    <reaction evidence="1 14 15">
        <text>(R)-pantothenate + ATP = (R)-4'-phosphopantothenate + ADP + H(+)</text>
        <dbReference type="Rhea" id="RHEA:16373"/>
        <dbReference type="ChEBI" id="CHEBI:10986"/>
        <dbReference type="ChEBI" id="CHEBI:15378"/>
        <dbReference type="ChEBI" id="CHEBI:29032"/>
        <dbReference type="ChEBI" id="CHEBI:30616"/>
        <dbReference type="ChEBI" id="CHEBI:456216"/>
        <dbReference type="EC" id="2.7.1.33"/>
    </reaction>
</comment>
<evidence type="ECO:0000256" key="14">
    <source>
        <dbReference type="HAMAP-Rule" id="MF_00215"/>
    </source>
</evidence>
<keyword evidence="7 14" id="KW-0963">Cytoplasm</keyword>
<evidence type="ECO:0000313" key="18">
    <source>
        <dbReference type="Proteomes" id="UP001196565"/>
    </source>
</evidence>